<dbReference type="EMBL" id="DRTV01000149">
    <property type="protein sequence ID" value="HHF58206.1"/>
    <property type="molecule type" value="Genomic_DNA"/>
</dbReference>
<comment type="caution">
    <text evidence="3">The sequence shown here is derived from an EMBL/GenBank/DDBJ whole genome shotgun (WGS) entry which is preliminary data.</text>
</comment>
<comment type="similarity">
    <text evidence="1">Belongs to the TolB family.</text>
</comment>
<dbReference type="Gene3D" id="2.120.10.30">
    <property type="entry name" value="TolB, C-terminal domain"/>
    <property type="match status" value="2"/>
</dbReference>
<sequence>MTKKIFFLFFSLLTAPYILDAYYFGKNKIQTRSYDFKIVESQHFRIFFYSGGKELVKFAVPVLEEAYEEYRLIFGIDFDSKIPVIIYNSPKHFQETNVIPQLIEEGVGGFTEIFKSRVVVPFTGSYREFRHVLRHELVHVFQYRIIMGKLKSSLITATVFRIPLWVMEGMAEYLSLGWSRDAESYIRDLAINNKLPSVEELGYYGGYIVYKEGQLIYKYIAENYGEEKVGEFFNILVFRRSLDEGVKKCFGITLEEFDRRFEEYVKKNYYPLFKEFDSPSGLKEITFHNKDASYMNVAPALSSDGSRVAFITDRSGRTNIVLYSAVSGRKLKTLVKGAKTPDFENLHMLRPGVNFSIDAKRIVFSAQSGSGDRIYIVNTENGRVEKSIKLDVDAIYTPVFSPSGKFIAFVGIKNSRSDIYIYDLENDATIQLTDDPFDDRDPYFTDDGENVLFVSDRVLHHKNDTVFIFGSYAIFKINLKDRSIERLTPYARELKNPRLIQDTLLYFIRDYKGALNVFEYNIKTKKLYIV</sequence>
<organism evidence="3">
    <name type="scientific">candidate division WOR-3 bacterium</name>
    <dbReference type="NCBI Taxonomy" id="2052148"/>
    <lineage>
        <taxon>Bacteria</taxon>
        <taxon>Bacteria division WOR-3</taxon>
    </lineage>
</organism>
<dbReference type="InterPro" id="IPR011042">
    <property type="entry name" value="6-blade_b-propeller_TolB-like"/>
</dbReference>
<protein>
    <recommendedName>
        <fullName evidence="2">Peptidase MA-like domain-containing protein</fullName>
    </recommendedName>
</protein>
<proteinExistence type="inferred from homology"/>
<feature type="non-terminal residue" evidence="3">
    <location>
        <position position="530"/>
    </location>
</feature>
<evidence type="ECO:0000259" key="2">
    <source>
        <dbReference type="Pfam" id="PF13485"/>
    </source>
</evidence>
<feature type="domain" description="Peptidase MA-like" evidence="2">
    <location>
        <begin position="75"/>
        <end position="266"/>
    </location>
</feature>
<gene>
    <name evidence="3" type="ORF">ENL41_02140</name>
</gene>
<dbReference type="PANTHER" id="PTHR36842:SF1">
    <property type="entry name" value="PROTEIN TOLB"/>
    <property type="match status" value="1"/>
</dbReference>
<dbReference type="SUPFAM" id="SSF82171">
    <property type="entry name" value="DPP6 N-terminal domain-like"/>
    <property type="match status" value="1"/>
</dbReference>
<dbReference type="InterPro" id="IPR011659">
    <property type="entry name" value="WD40"/>
</dbReference>
<dbReference type="AlphaFoldDB" id="A0A7C5I4N9"/>
<dbReference type="InterPro" id="IPR039568">
    <property type="entry name" value="Peptidase_MA-like_dom"/>
</dbReference>
<dbReference type="Pfam" id="PF07676">
    <property type="entry name" value="PD40"/>
    <property type="match status" value="3"/>
</dbReference>
<evidence type="ECO:0000256" key="1">
    <source>
        <dbReference type="ARBA" id="ARBA00009820"/>
    </source>
</evidence>
<evidence type="ECO:0000313" key="3">
    <source>
        <dbReference type="EMBL" id="HHF58206.1"/>
    </source>
</evidence>
<accession>A0A7C5I4N9</accession>
<name>A0A7C5I4N9_UNCW3</name>
<dbReference type="PANTHER" id="PTHR36842">
    <property type="entry name" value="PROTEIN TOLB HOMOLOG"/>
    <property type="match status" value="1"/>
</dbReference>
<dbReference type="Pfam" id="PF13485">
    <property type="entry name" value="Peptidase_MA_2"/>
    <property type="match status" value="1"/>
</dbReference>
<reference evidence="3" key="1">
    <citation type="journal article" date="2020" name="mSystems">
        <title>Genome- and Community-Level Interaction Insights into Carbon Utilization and Element Cycling Functions of Hydrothermarchaeota in Hydrothermal Sediment.</title>
        <authorList>
            <person name="Zhou Z."/>
            <person name="Liu Y."/>
            <person name="Xu W."/>
            <person name="Pan J."/>
            <person name="Luo Z.H."/>
            <person name="Li M."/>
        </authorList>
    </citation>
    <scope>NUCLEOTIDE SEQUENCE [LARGE SCALE GENOMIC DNA]</scope>
    <source>
        <strain evidence="3">HyVt-94</strain>
    </source>
</reference>
<dbReference type="Proteomes" id="UP000886014">
    <property type="component" value="Unassembled WGS sequence"/>
</dbReference>